<gene>
    <name evidence="5" type="ORF">LX83_003596</name>
</gene>
<name>A0AAE3GG72_9PSEU</name>
<dbReference type="SMART" id="SM00895">
    <property type="entry name" value="FCD"/>
    <property type="match status" value="1"/>
</dbReference>
<dbReference type="AlphaFoldDB" id="A0AAE3GG72"/>
<dbReference type="InterPro" id="IPR036388">
    <property type="entry name" value="WH-like_DNA-bd_sf"/>
</dbReference>
<keyword evidence="6" id="KW-1185">Reference proteome</keyword>
<organism evidence="5 6">
    <name type="scientific">Goodfellowiella coeruleoviolacea</name>
    <dbReference type="NCBI Taxonomy" id="334858"/>
    <lineage>
        <taxon>Bacteria</taxon>
        <taxon>Bacillati</taxon>
        <taxon>Actinomycetota</taxon>
        <taxon>Actinomycetes</taxon>
        <taxon>Pseudonocardiales</taxon>
        <taxon>Pseudonocardiaceae</taxon>
        <taxon>Goodfellowiella</taxon>
    </lineage>
</organism>
<evidence type="ECO:0000256" key="1">
    <source>
        <dbReference type="ARBA" id="ARBA00023015"/>
    </source>
</evidence>
<dbReference type="GO" id="GO:0003700">
    <property type="term" value="F:DNA-binding transcription factor activity"/>
    <property type="evidence" value="ECO:0007669"/>
    <property type="project" value="InterPro"/>
</dbReference>
<proteinExistence type="predicted"/>
<keyword evidence="2 5" id="KW-0238">DNA-binding</keyword>
<dbReference type="CDD" id="cd07377">
    <property type="entry name" value="WHTH_GntR"/>
    <property type="match status" value="1"/>
</dbReference>
<dbReference type="Proteomes" id="UP001206128">
    <property type="component" value="Unassembled WGS sequence"/>
</dbReference>
<dbReference type="RefSeq" id="WP_253772894.1">
    <property type="nucleotide sequence ID" value="NZ_JAMTCK010000008.1"/>
</dbReference>
<dbReference type="InterPro" id="IPR008920">
    <property type="entry name" value="TF_FadR/GntR_C"/>
</dbReference>
<dbReference type="Pfam" id="PF07729">
    <property type="entry name" value="FCD"/>
    <property type="match status" value="1"/>
</dbReference>
<evidence type="ECO:0000313" key="5">
    <source>
        <dbReference type="EMBL" id="MCP2166724.1"/>
    </source>
</evidence>
<dbReference type="GO" id="GO:0003677">
    <property type="term" value="F:DNA binding"/>
    <property type="evidence" value="ECO:0007669"/>
    <property type="project" value="UniProtKB-KW"/>
</dbReference>
<dbReference type="Gene3D" id="1.10.10.10">
    <property type="entry name" value="Winged helix-like DNA-binding domain superfamily/Winged helix DNA-binding domain"/>
    <property type="match status" value="1"/>
</dbReference>
<evidence type="ECO:0000259" key="4">
    <source>
        <dbReference type="PROSITE" id="PS50949"/>
    </source>
</evidence>
<dbReference type="Gene3D" id="1.20.120.530">
    <property type="entry name" value="GntR ligand-binding domain-like"/>
    <property type="match status" value="1"/>
</dbReference>
<dbReference type="EMBL" id="JAMTCK010000008">
    <property type="protein sequence ID" value="MCP2166724.1"/>
    <property type="molecule type" value="Genomic_DNA"/>
</dbReference>
<dbReference type="PANTHER" id="PTHR43537">
    <property type="entry name" value="TRANSCRIPTIONAL REGULATOR, GNTR FAMILY"/>
    <property type="match status" value="1"/>
</dbReference>
<evidence type="ECO:0000313" key="6">
    <source>
        <dbReference type="Proteomes" id="UP001206128"/>
    </source>
</evidence>
<accession>A0AAE3GG72</accession>
<keyword evidence="3" id="KW-0804">Transcription</keyword>
<dbReference type="PROSITE" id="PS50949">
    <property type="entry name" value="HTH_GNTR"/>
    <property type="match status" value="1"/>
</dbReference>
<evidence type="ECO:0000256" key="3">
    <source>
        <dbReference type="ARBA" id="ARBA00023163"/>
    </source>
</evidence>
<dbReference type="SUPFAM" id="SSF46785">
    <property type="entry name" value="Winged helix' DNA-binding domain"/>
    <property type="match status" value="1"/>
</dbReference>
<protein>
    <submittedName>
        <fullName evidence="5">DNA-binding transcriptional regulator, FadR family</fullName>
    </submittedName>
</protein>
<reference evidence="5" key="1">
    <citation type="submission" date="2022-06" db="EMBL/GenBank/DDBJ databases">
        <title>Genomic Encyclopedia of Archaeal and Bacterial Type Strains, Phase II (KMG-II): from individual species to whole genera.</title>
        <authorList>
            <person name="Goeker M."/>
        </authorList>
    </citation>
    <scope>NUCLEOTIDE SEQUENCE</scope>
    <source>
        <strain evidence="5">DSM 43935</strain>
    </source>
</reference>
<dbReference type="InterPro" id="IPR011711">
    <property type="entry name" value="GntR_C"/>
</dbReference>
<comment type="caution">
    <text evidence="5">The sequence shown here is derived from an EMBL/GenBank/DDBJ whole genome shotgun (WGS) entry which is preliminary data.</text>
</comment>
<dbReference type="SUPFAM" id="SSF48008">
    <property type="entry name" value="GntR ligand-binding domain-like"/>
    <property type="match status" value="1"/>
</dbReference>
<sequence>MPDEVRGDQREVRFERVSPVRAYERIVEQVEEAIFTGQLRPGQHLPSERDLMIQFGVGRSSVREALRVLQSNGMVRSRPGDPRGPEVLAPSTEPLLQSMTRLARTDALSLGELVQFRMVLESTANLLAARLRTDEHLTELAAALAAMRASAERGTPECGPTGFSRAEAAFRDAVTRASGNALLRVCAAVVRDVVATLLADSPAGADDQRALARAALHHHTAVFEAIRAGDGDTAARLARRGLHEHYARHLPPEQRPMLLPLLDHRPTAGEAPDGDATGA</sequence>
<evidence type="ECO:0000256" key="2">
    <source>
        <dbReference type="ARBA" id="ARBA00023125"/>
    </source>
</evidence>
<dbReference type="Pfam" id="PF00392">
    <property type="entry name" value="GntR"/>
    <property type="match status" value="1"/>
</dbReference>
<dbReference type="PANTHER" id="PTHR43537:SF44">
    <property type="entry name" value="GNTR FAMILY REGULATORY PROTEIN"/>
    <property type="match status" value="1"/>
</dbReference>
<keyword evidence="1" id="KW-0805">Transcription regulation</keyword>
<dbReference type="InterPro" id="IPR036390">
    <property type="entry name" value="WH_DNA-bd_sf"/>
</dbReference>
<dbReference type="PRINTS" id="PR00035">
    <property type="entry name" value="HTHGNTR"/>
</dbReference>
<dbReference type="InterPro" id="IPR000524">
    <property type="entry name" value="Tscrpt_reg_HTH_GntR"/>
</dbReference>
<feature type="domain" description="HTH gntR-type" evidence="4">
    <location>
        <begin position="20"/>
        <end position="90"/>
    </location>
</feature>
<dbReference type="SMART" id="SM00345">
    <property type="entry name" value="HTH_GNTR"/>
    <property type="match status" value="1"/>
</dbReference>